<comment type="caution">
    <text evidence="2">The sequence shown here is derived from an EMBL/GenBank/DDBJ whole genome shotgun (WGS) entry which is preliminary data.</text>
</comment>
<reference evidence="2 3" key="1">
    <citation type="journal article" date="2016" name="Nat. Commun.">
        <title>Thousands of microbial genomes shed light on interconnected biogeochemical processes in an aquifer system.</title>
        <authorList>
            <person name="Anantharaman K."/>
            <person name="Brown C.T."/>
            <person name="Hug L.A."/>
            <person name="Sharon I."/>
            <person name="Castelle C.J."/>
            <person name="Probst A.J."/>
            <person name="Thomas B.C."/>
            <person name="Singh A."/>
            <person name="Wilkins M.J."/>
            <person name="Karaoz U."/>
            <person name="Brodie E.L."/>
            <person name="Williams K.H."/>
            <person name="Hubbard S.S."/>
            <person name="Banfield J.F."/>
        </authorList>
    </citation>
    <scope>NUCLEOTIDE SEQUENCE [LARGE SCALE GENOMIC DNA]</scope>
</reference>
<keyword evidence="1" id="KW-0812">Transmembrane</keyword>
<dbReference type="InterPro" id="IPR051172">
    <property type="entry name" value="Chlamydia_OmcB"/>
</dbReference>
<dbReference type="PANTHER" id="PTHR34819">
    <property type="entry name" value="LARGE CYSTEINE-RICH PERIPLASMIC PROTEIN OMCB"/>
    <property type="match status" value="1"/>
</dbReference>
<evidence type="ECO:0000313" key="2">
    <source>
        <dbReference type="EMBL" id="OGY47763.1"/>
    </source>
</evidence>
<keyword evidence="1" id="KW-0472">Membrane</keyword>
<evidence type="ECO:0000256" key="1">
    <source>
        <dbReference type="SAM" id="Phobius"/>
    </source>
</evidence>
<gene>
    <name evidence="2" type="ORF">A2663_04500</name>
</gene>
<dbReference type="AlphaFoldDB" id="A0A1G1Y5Z5"/>
<sequence length="637" mass="69602">MEKNRLKKLKNSAKNQKDLSIKNGLLKIYSNKDGTLADISHLDIKRQNGWRAVLISLAAAAIAISGLTWLGFVIFNNGGDFSQKSLKLEFFGPQNVSSGNELIYVLDYKNLEKAGLSGLEVIFRYPDGFEFISADPPPTNEFKTAWRLGDLAKNGGGKIQIKGRLIGQVGSIKTINATASFQPQNFSSVFKETASFSNQVTASILEIGLEGPAQILPEKKTSYKVTYQNNSGQDLENVKIIANYPPNFVFQQSTPPPESEALADGQKINNQWLIAKLEKGQKGEIEITGGYLALRQSPAANFIVQAGFYKKETNEFFLQQEKTVTTEVANSNLTLDLIINGSNQNQPINFGQTLTYSLVYKNLGDQDLDEVVLSLVFDSGVLDLASLEDKHGGQVAGNAITWSKDQISELDLVRPLAEGTIDFTVKVKEIGEVNVEKDNLQVKSQARASLAKIGEMAAADLKIVSNEILNNINTDVSLKVEGRYFDDDNIAVGSGPLPPVVGQKTSFRIYWSLSNSLHEITGVTVTTKLPAGVSWVNKYGVKAGEVAYSAKTNEIAWTINRVPPNKNFDDINVWFDLAVVPTKSQVKKLLILTDQTIFNALDKVTNSPISQTGKAVTSNLEDDQIAGGKGLVIDITE</sequence>
<dbReference type="PANTHER" id="PTHR34819:SF5">
    <property type="entry name" value="CONSERVED REPEAT DOMAIN PROTEIN"/>
    <property type="match status" value="1"/>
</dbReference>
<evidence type="ECO:0008006" key="4">
    <source>
        <dbReference type="Google" id="ProtNLM"/>
    </source>
</evidence>
<dbReference type="EMBL" id="MHIF01000027">
    <property type="protein sequence ID" value="OGY47763.1"/>
    <property type="molecule type" value="Genomic_DNA"/>
</dbReference>
<name>A0A1G1Y5Z5_9BACT</name>
<feature type="transmembrane region" description="Helical" evidence="1">
    <location>
        <begin position="52"/>
        <end position="75"/>
    </location>
</feature>
<protein>
    <recommendedName>
        <fullName evidence="4">DUF11 domain-containing protein</fullName>
    </recommendedName>
</protein>
<proteinExistence type="predicted"/>
<organism evidence="2 3">
    <name type="scientific">Candidatus Buchananbacteria bacterium RIFCSPHIGHO2_01_FULL_46_12</name>
    <dbReference type="NCBI Taxonomy" id="1797536"/>
    <lineage>
        <taxon>Bacteria</taxon>
        <taxon>Candidatus Buchananiibacteriota</taxon>
    </lineage>
</organism>
<evidence type="ECO:0000313" key="3">
    <source>
        <dbReference type="Proteomes" id="UP000178432"/>
    </source>
</evidence>
<dbReference type="Proteomes" id="UP000178432">
    <property type="component" value="Unassembled WGS sequence"/>
</dbReference>
<keyword evidence="1" id="KW-1133">Transmembrane helix</keyword>
<accession>A0A1G1Y5Z5</accession>
<dbReference type="Gene3D" id="2.60.40.1170">
    <property type="entry name" value="Mu homology domain, subdomain B"/>
    <property type="match status" value="1"/>
</dbReference>